<name>A0A1G2P1H1_9BACT</name>
<accession>A0A1G2P1H1</accession>
<comment type="caution">
    <text evidence="2">The sequence shown here is derived from an EMBL/GenBank/DDBJ whole genome shotgun (WGS) entry which is preliminary data.</text>
</comment>
<dbReference type="AlphaFoldDB" id="A0A1G2P1H1"/>
<protein>
    <submittedName>
        <fullName evidence="2">Uncharacterized protein</fullName>
    </submittedName>
</protein>
<dbReference type="Proteomes" id="UP000177269">
    <property type="component" value="Unassembled WGS sequence"/>
</dbReference>
<reference evidence="2 3" key="1">
    <citation type="journal article" date="2016" name="Nat. Commun.">
        <title>Thousands of microbial genomes shed light on interconnected biogeochemical processes in an aquifer system.</title>
        <authorList>
            <person name="Anantharaman K."/>
            <person name="Brown C.T."/>
            <person name="Hug L.A."/>
            <person name="Sharon I."/>
            <person name="Castelle C.J."/>
            <person name="Probst A.J."/>
            <person name="Thomas B.C."/>
            <person name="Singh A."/>
            <person name="Wilkins M.J."/>
            <person name="Karaoz U."/>
            <person name="Brodie E.L."/>
            <person name="Williams K.H."/>
            <person name="Hubbard S.S."/>
            <person name="Banfield J.F."/>
        </authorList>
    </citation>
    <scope>NUCLEOTIDE SEQUENCE [LARGE SCALE GENOMIC DNA]</scope>
</reference>
<feature type="transmembrane region" description="Helical" evidence="1">
    <location>
        <begin position="70"/>
        <end position="93"/>
    </location>
</feature>
<evidence type="ECO:0000256" key="1">
    <source>
        <dbReference type="SAM" id="Phobius"/>
    </source>
</evidence>
<keyword evidence="1" id="KW-0472">Membrane</keyword>
<proteinExistence type="predicted"/>
<evidence type="ECO:0000313" key="2">
    <source>
        <dbReference type="EMBL" id="OHA41462.1"/>
    </source>
</evidence>
<keyword evidence="1" id="KW-1133">Transmembrane helix</keyword>
<dbReference type="PROSITE" id="PS51257">
    <property type="entry name" value="PROKAR_LIPOPROTEIN"/>
    <property type="match status" value="1"/>
</dbReference>
<feature type="transmembrane region" description="Helical" evidence="1">
    <location>
        <begin position="40"/>
        <end position="58"/>
    </location>
</feature>
<feature type="transmembrane region" description="Helical" evidence="1">
    <location>
        <begin position="12"/>
        <end position="34"/>
    </location>
</feature>
<dbReference type="EMBL" id="MHSK01000032">
    <property type="protein sequence ID" value="OHA41462.1"/>
    <property type="molecule type" value="Genomic_DNA"/>
</dbReference>
<sequence length="100" mass="11478">MKWKSWPYWLRGGVIMGVLTLIYIVIIYACGWIINNFLCLAPLMFGPVYPVIIMDSNLEFILNRKISFEFLLILSVIFWLIVGSLIGALVGHIKSRKTQS</sequence>
<keyword evidence="1" id="KW-0812">Transmembrane</keyword>
<organism evidence="2 3">
    <name type="scientific">Candidatus Taylorbacteria bacterium RIFCSPLOWO2_12_FULL_43_20</name>
    <dbReference type="NCBI Taxonomy" id="1802332"/>
    <lineage>
        <taxon>Bacteria</taxon>
        <taxon>Candidatus Tayloriibacteriota</taxon>
    </lineage>
</organism>
<evidence type="ECO:0000313" key="3">
    <source>
        <dbReference type="Proteomes" id="UP000177269"/>
    </source>
</evidence>
<gene>
    <name evidence="2" type="ORF">A3G52_00735</name>
</gene>